<reference evidence="4 5" key="1">
    <citation type="journal article" date="2019" name="Genome Biol. Evol.">
        <title>Insights into the evolution of the New World diploid cottons (Gossypium, subgenus Houzingenia) based on genome sequencing.</title>
        <authorList>
            <person name="Grover C.E."/>
            <person name="Arick M.A. 2nd"/>
            <person name="Thrash A."/>
            <person name="Conover J.L."/>
            <person name="Sanders W.S."/>
            <person name="Peterson D.G."/>
            <person name="Frelichowski J.E."/>
            <person name="Scheffler J.A."/>
            <person name="Scheffler B.E."/>
            <person name="Wendel J.F."/>
        </authorList>
    </citation>
    <scope>NUCLEOTIDE SEQUENCE [LARGE SCALE GENOMIC DNA]</scope>
    <source>
        <strain evidence="4">157</strain>
        <tissue evidence="4">Leaf</tissue>
    </source>
</reference>
<sequence>MIKELKEALRFAASISFWRMAVFWTISLFISYFQLHTNGIFSRRLQSYPRCHPPISESLTPVCIITGATSGLGAAAAHALSREGFFVVLGTLLCPQLISFTFNFLDASRSILARETRTGIALLECPLLASQGSLPARVFKLSISLDIYLRWFLQLDDHRICYQRYIDIYTIMTEIKTQNKDAHVKAFVVDLASFQSILEFKSSLQQWLLDCKLHCSLQLLINNAGILATSSRTTPEGYDHVYCQLQAVRYLGCYDDGYDVDKESVYGTRFLRSEQYPFARLYEYSKLFLILFSYELHRQLGLMDQPYHVSVNAADPGSVKTDIMREVPSCLSSLAFQVLKSLGLLQSPKNGVSSLIDAALAPPKASGVYFFGGKGRTVDSSVLSHNSKLAKELWDISDNLFMEASLAFKETASSESDNWL</sequence>
<evidence type="ECO:0000313" key="5">
    <source>
        <dbReference type="Proteomes" id="UP000593572"/>
    </source>
</evidence>
<keyword evidence="3" id="KW-0472">Membrane</keyword>
<dbReference type="InterPro" id="IPR036291">
    <property type="entry name" value="NAD(P)-bd_dom_sf"/>
</dbReference>
<dbReference type="PANTHER" id="PTHR24320:SF227">
    <property type="entry name" value="RETINOL DEHYDROGENASE 11"/>
    <property type="match status" value="1"/>
</dbReference>
<proteinExistence type="inferred from homology"/>
<dbReference type="EMBL" id="JABEZX010000005">
    <property type="protein sequence ID" value="MBA0555674.1"/>
    <property type="molecule type" value="Genomic_DNA"/>
</dbReference>
<dbReference type="SUPFAM" id="SSF51735">
    <property type="entry name" value="NAD(P)-binding Rossmann-fold domains"/>
    <property type="match status" value="1"/>
</dbReference>
<dbReference type="Proteomes" id="UP000593572">
    <property type="component" value="Unassembled WGS sequence"/>
</dbReference>
<dbReference type="InterPro" id="IPR002347">
    <property type="entry name" value="SDR_fam"/>
</dbReference>
<name>A0A7J8LTA0_9ROSI</name>
<keyword evidence="3" id="KW-0812">Transmembrane</keyword>
<dbReference type="Gene3D" id="3.40.50.720">
    <property type="entry name" value="NAD(P)-binding Rossmann-like Domain"/>
    <property type="match status" value="2"/>
</dbReference>
<keyword evidence="5" id="KW-1185">Reference proteome</keyword>
<dbReference type="PRINTS" id="PR00081">
    <property type="entry name" value="GDHRDH"/>
</dbReference>
<gene>
    <name evidence="4" type="ORF">Golob_025835</name>
</gene>
<dbReference type="GO" id="GO:0016491">
    <property type="term" value="F:oxidoreductase activity"/>
    <property type="evidence" value="ECO:0007669"/>
    <property type="project" value="UniProtKB-KW"/>
</dbReference>
<comment type="caution">
    <text evidence="4">The sequence shown here is derived from an EMBL/GenBank/DDBJ whole genome shotgun (WGS) entry which is preliminary data.</text>
</comment>
<keyword evidence="2" id="KW-0560">Oxidoreductase</keyword>
<comment type="similarity">
    <text evidence="1">Belongs to the short-chain dehydrogenases/reductases (SDR) family.</text>
</comment>
<keyword evidence="3" id="KW-1133">Transmembrane helix</keyword>
<feature type="transmembrane region" description="Helical" evidence="3">
    <location>
        <begin position="12"/>
        <end position="35"/>
    </location>
</feature>
<accession>A0A7J8LTA0</accession>
<dbReference type="PANTHER" id="PTHR24320">
    <property type="entry name" value="RETINOL DEHYDROGENASE"/>
    <property type="match status" value="1"/>
</dbReference>
<organism evidence="4 5">
    <name type="scientific">Gossypium lobatum</name>
    <dbReference type="NCBI Taxonomy" id="34289"/>
    <lineage>
        <taxon>Eukaryota</taxon>
        <taxon>Viridiplantae</taxon>
        <taxon>Streptophyta</taxon>
        <taxon>Embryophyta</taxon>
        <taxon>Tracheophyta</taxon>
        <taxon>Spermatophyta</taxon>
        <taxon>Magnoliopsida</taxon>
        <taxon>eudicotyledons</taxon>
        <taxon>Gunneridae</taxon>
        <taxon>Pentapetalae</taxon>
        <taxon>rosids</taxon>
        <taxon>malvids</taxon>
        <taxon>Malvales</taxon>
        <taxon>Malvaceae</taxon>
        <taxon>Malvoideae</taxon>
        <taxon>Gossypium</taxon>
    </lineage>
</organism>
<protein>
    <submittedName>
        <fullName evidence="4">Uncharacterized protein</fullName>
    </submittedName>
</protein>
<evidence type="ECO:0000256" key="3">
    <source>
        <dbReference type="SAM" id="Phobius"/>
    </source>
</evidence>
<evidence type="ECO:0000256" key="1">
    <source>
        <dbReference type="ARBA" id="ARBA00006484"/>
    </source>
</evidence>
<dbReference type="AlphaFoldDB" id="A0A7J8LTA0"/>
<evidence type="ECO:0000313" key="4">
    <source>
        <dbReference type="EMBL" id="MBA0555674.1"/>
    </source>
</evidence>
<evidence type="ECO:0000256" key="2">
    <source>
        <dbReference type="ARBA" id="ARBA00023002"/>
    </source>
</evidence>